<dbReference type="InterPro" id="IPR037523">
    <property type="entry name" value="VOC_core"/>
</dbReference>
<comment type="caution">
    <text evidence="11">The sequence shown here is derived from an EMBL/GenBank/DDBJ whole genome shotgun (WGS) entry which is preliminary data.</text>
</comment>
<dbReference type="InterPro" id="IPR004361">
    <property type="entry name" value="Glyoxalase_1"/>
</dbReference>
<keyword evidence="5" id="KW-0456">Lyase</keyword>
<dbReference type="AlphaFoldDB" id="A0A8K0MN31"/>
<feature type="binding site" evidence="9">
    <location>
        <position position="93"/>
    </location>
    <ligand>
        <name>Zn(2+)</name>
        <dbReference type="ChEBI" id="CHEBI:29105"/>
        <note>ligand shared between dimeric partners</note>
    </ligand>
</feature>
<gene>
    <name evidence="11" type="ORF">FNV43_RR07829</name>
</gene>
<protein>
    <recommendedName>
        <fullName evidence="3">lactoylglutathione lyase</fullName>
        <ecNumber evidence="3">4.4.1.5</ecNumber>
    </recommendedName>
    <alternativeName>
        <fullName evidence="6">Glyoxalase I</fullName>
    </alternativeName>
</protein>
<feature type="domain" description="VOC" evidence="10">
    <location>
        <begin position="21"/>
        <end position="147"/>
    </location>
</feature>
<keyword evidence="4 9" id="KW-0479">Metal-binding</keyword>
<comment type="similarity">
    <text evidence="2">Belongs to the glyoxalase I family.</text>
</comment>
<evidence type="ECO:0000256" key="6">
    <source>
        <dbReference type="ARBA" id="ARBA00030537"/>
    </source>
</evidence>
<name>A0A8K0MN31_9ROSA</name>
<comment type="cofactor">
    <cofactor evidence="9">
        <name>Zn(2+)</name>
        <dbReference type="ChEBI" id="CHEBI:29105"/>
    </cofactor>
    <text evidence="9">Binds 1 zinc ion per subunit. In the homodimer, two zinc ions are bound between subunits.</text>
</comment>
<dbReference type="InterPro" id="IPR018146">
    <property type="entry name" value="Glyoxalase_1_CS"/>
</dbReference>
<dbReference type="InterPro" id="IPR029068">
    <property type="entry name" value="Glyas_Bleomycin-R_OHBP_Dase"/>
</dbReference>
<dbReference type="EC" id="4.4.1.5" evidence="3"/>
<evidence type="ECO:0000256" key="1">
    <source>
        <dbReference type="ARBA" id="ARBA00005008"/>
    </source>
</evidence>
<dbReference type="SUPFAM" id="SSF54593">
    <property type="entry name" value="Glyoxalase/Bleomycin resistance protein/Dihydroxybiphenyl dioxygenase"/>
    <property type="match status" value="2"/>
</dbReference>
<evidence type="ECO:0000256" key="3">
    <source>
        <dbReference type="ARBA" id="ARBA00012081"/>
    </source>
</evidence>
<dbReference type="EMBL" id="VOIH02000003">
    <property type="protein sequence ID" value="KAF3451733.1"/>
    <property type="molecule type" value="Genomic_DNA"/>
</dbReference>
<evidence type="ECO:0000313" key="12">
    <source>
        <dbReference type="Proteomes" id="UP000796880"/>
    </source>
</evidence>
<dbReference type="PANTHER" id="PTHR46036:SF2">
    <property type="entry name" value="LACTOYLGLUTATHIONE LYASE GLX1"/>
    <property type="match status" value="1"/>
</dbReference>
<keyword evidence="12" id="KW-1185">Reference proteome</keyword>
<evidence type="ECO:0000256" key="2">
    <source>
        <dbReference type="ARBA" id="ARBA00010363"/>
    </source>
</evidence>
<organism evidence="11 12">
    <name type="scientific">Rhamnella rubrinervis</name>
    <dbReference type="NCBI Taxonomy" id="2594499"/>
    <lineage>
        <taxon>Eukaryota</taxon>
        <taxon>Viridiplantae</taxon>
        <taxon>Streptophyta</taxon>
        <taxon>Embryophyta</taxon>
        <taxon>Tracheophyta</taxon>
        <taxon>Spermatophyta</taxon>
        <taxon>Magnoliopsida</taxon>
        <taxon>eudicotyledons</taxon>
        <taxon>Gunneridae</taxon>
        <taxon>Pentapetalae</taxon>
        <taxon>rosids</taxon>
        <taxon>fabids</taxon>
        <taxon>Rosales</taxon>
        <taxon>Rhamnaceae</taxon>
        <taxon>rhamnoid group</taxon>
        <taxon>Rhamneae</taxon>
        <taxon>Rhamnella</taxon>
    </lineage>
</organism>
<dbReference type="NCBIfam" id="TIGR00068">
    <property type="entry name" value="glyox_I"/>
    <property type="match status" value="1"/>
</dbReference>
<accession>A0A8K0MN31</accession>
<dbReference type="UniPathway" id="UPA00619">
    <property type="reaction ID" value="UER00675"/>
</dbReference>
<dbReference type="PROSITE" id="PS00934">
    <property type="entry name" value="GLYOXALASE_I_1"/>
    <property type="match status" value="1"/>
</dbReference>
<dbReference type="PROSITE" id="PS51819">
    <property type="entry name" value="VOC"/>
    <property type="match status" value="2"/>
</dbReference>
<evidence type="ECO:0000256" key="7">
    <source>
        <dbReference type="ARBA" id="ARBA00048273"/>
    </source>
</evidence>
<evidence type="ECO:0000259" key="10">
    <source>
        <dbReference type="PROSITE" id="PS51819"/>
    </source>
</evidence>
<dbReference type="GO" id="GO:0046872">
    <property type="term" value="F:metal ion binding"/>
    <property type="evidence" value="ECO:0007669"/>
    <property type="project" value="UniProtKB-KW"/>
</dbReference>
<dbReference type="GO" id="GO:0005737">
    <property type="term" value="C:cytoplasm"/>
    <property type="evidence" value="ECO:0007669"/>
    <property type="project" value="TreeGrafter"/>
</dbReference>
<comment type="pathway">
    <text evidence="1">Secondary metabolite metabolism; methylglyoxal degradation; (R)-lactate from methylglyoxal: step 1/2.</text>
</comment>
<sequence length="293" mass="33558">MVDYGAPGANYSEWPKKDKRRLLHAVYRVGDLHRTIKFCTEALGMKLLRKRDIPEENYSQAFLGFGPEESNFSVEFIHCYGVNSYEVGTDFGHFAIATPDVIKMVENIRSKGGSIEKEPTSVEFEGMKLVIAFVKDPDGCPYELIQRENPTTSEPLCQVMLCVEDLDRSINFYEKALGMKRLRRVAWPEYNVDNCFFNIIICAILYLYVYDEEETTILELTCQHGTIAISTEDVYKSGEVVKLVTQELGGKMLPDEMNTMMTTFLDPDGWKFVLVDYEDYLKDLAVKKSNCIM</sequence>
<dbReference type="Gene3D" id="3.10.180.10">
    <property type="entry name" value="2,3-Dihydroxybiphenyl 1,2-Dioxygenase, domain 1"/>
    <property type="match status" value="2"/>
</dbReference>
<dbReference type="InterPro" id="IPR004360">
    <property type="entry name" value="Glyas_Fos-R_dOase_dom"/>
</dbReference>
<dbReference type="PANTHER" id="PTHR46036">
    <property type="entry name" value="LACTOYLGLUTATHIONE LYASE"/>
    <property type="match status" value="1"/>
</dbReference>
<dbReference type="GO" id="GO:0019243">
    <property type="term" value="P:methylglyoxal catabolic process to D-lactate via S-lactoyl-glutathione"/>
    <property type="evidence" value="ECO:0007669"/>
    <property type="project" value="TreeGrafter"/>
</dbReference>
<comment type="catalytic activity">
    <reaction evidence="7">
        <text>(R)-S-lactoylglutathione = methylglyoxal + glutathione</text>
        <dbReference type="Rhea" id="RHEA:19069"/>
        <dbReference type="ChEBI" id="CHEBI:17158"/>
        <dbReference type="ChEBI" id="CHEBI:57474"/>
        <dbReference type="ChEBI" id="CHEBI:57925"/>
        <dbReference type="EC" id="4.4.1.5"/>
    </reaction>
</comment>
<evidence type="ECO:0000256" key="5">
    <source>
        <dbReference type="ARBA" id="ARBA00023239"/>
    </source>
</evidence>
<feature type="binding site" evidence="9">
    <location>
        <position position="143"/>
    </location>
    <ligand>
        <name>Zn(2+)</name>
        <dbReference type="ChEBI" id="CHEBI:29105"/>
        <note>ligand shared between dimeric partners</note>
    </ligand>
</feature>
<dbReference type="GO" id="GO:0004462">
    <property type="term" value="F:lactoylglutathione lyase activity"/>
    <property type="evidence" value="ECO:0007669"/>
    <property type="project" value="UniProtKB-EC"/>
</dbReference>
<feature type="domain" description="VOC" evidence="10">
    <location>
        <begin position="155"/>
        <end position="277"/>
    </location>
</feature>
<reference evidence="11" key="1">
    <citation type="submission" date="2020-03" db="EMBL/GenBank/DDBJ databases">
        <title>A high-quality chromosome-level genome assembly of a woody plant with both climbing and erect habits, Rhamnella rubrinervis.</title>
        <authorList>
            <person name="Lu Z."/>
            <person name="Yang Y."/>
            <person name="Zhu X."/>
            <person name="Sun Y."/>
        </authorList>
    </citation>
    <scope>NUCLEOTIDE SEQUENCE</scope>
    <source>
        <strain evidence="11">BYM</strain>
        <tissue evidence="11">Leaf</tissue>
    </source>
</reference>
<feature type="binding site" evidence="9">
    <location>
        <position position="75"/>
    </location>
    <ligand>
        <name>Zn(2+)</name>
        <dbReference type="ChEBI" id="CHEBI:29105"/>
        <note>ligand shared between dimeric partners</note>
    </ligand>
</feature>
<evidence type="ECO:0000313" key="11">
    <source>
        <dbReference type="EMBL" id="KAF3451733.1"/>
    </source>
</evidence>
<dbReference type="Proteomes" id="UP000796880">
    <property type="component" value="Unassembled WGS sequence"/>
</dbReference>
<evidence type="ECO:0000256" key="9">
    <source>
        <dbReference type="PIRSR" id="PIRSR604361-3"/>
    </source>
</evidence>
<dbReference type="OrthoDB" id="16820at2759"/>
<keyword evidence="9" id="KW-0862">Zinc</keyword>
<evidence type="ECO:0000256" key="8">
    <source>
        <dbReference type="PIRSR" id="PIRSR604361-1"/>
    </source>
</evidence>
<feature type="active site" description="Proton donor/acceptor" evidence="8">
    <location>
        <position position="143"/>
    </location>
</feature>
<evidence type="ECO:0000256" key="4">
    <source>
        <dbReference type="ARBA" id="ARBA00022723"/>
    </source>
</evidence>
<proteinExistence type="inferred from homology"/>
<dbReference type="Pfam" id="PF00903">
    <property type="entry name" value="Glyoxalase"/>
    <property type="match status" value="2"/>
</dbReference>